<accession>A0A2L1C9U3</accession>
<keyword evidence="5 7" id="KW-0238">DNA-binding</keyword>
<evidence type="ECO:0000256" key="7">
    <source>
        <dbReference type="RuleBase" id="RU000442"/>
    </source>
</evidence>
<dbReference type="InterPro" id="IPR006134">
    <property type="entry name" value="DNA-dir_DNA_pol_B_multi_dom"/>
</dbReference>
<dbReference type="Pfam" id="PF03104">
    <property type="entry name" value="DNA_pol_B_exo1"/>
    <property type="match status" value="1"/>
</dbReference>
<dbReference type="EMBL" id="CP026606">
    <property type="protein sequence ID" value="AVB76073.1"/>
    <property type="molecule type" value="Genomic_DNA"/>
</dbReference>
<dbReference type="InterPro" id="IPR043502">
    <property type="entry name" value="DNA/RNA_pol_sf"/>
</dbReference>
<feature type="domain" description="DNA-directed DNA polymerase family B multifunctional" evidence="8">
    <location>
        <begin position="357"/>
        <end position="762"/>
    </location>
</feature>
<keyword evidence="2 7" id="KW-0808">Transferase</keyword>
<dbReference type="Pfam" id="PF00136">
    <property type="entry name" value="DNA_pol_B"/>
    <property type="match status" value="1"/>
</dbReference>
<dbReference type="InterPro" id="IPR042087">
    <property type="entry name" value="DNA_pol_B_thumb"/>
</dbReference>
<dbReference type="SMART" id="SM00486">
    <property type="entry name" value="POLBc"/>
    <property type="match status" value="1"/>
</dbReference>
<organism evidence="10 11">
    <name type="scientific">Methanococcus maripaludis</name>
    <name type="common">Methanococcus deltae</name>
    <dbReference type="NCBI Taxonomy" id="39152"/>
    <lineage>
        <taxon>Archaea</taxon>
        <taxon>Methanobacteriati</taxon>
        <taxon>Methanobacteriota</taxon>
        <taxon>Methanomada group</taxon>
        <taxon>Methanococci</taxon>
        <taxon>Methanococcales</taxon>
        <taxon>Methanococcaceae</taxon>
        <taxon>Methanococcus</taxon>
    </lineage>
</organism>
<proteinExistence type="inferred from homology"/>
<evidence type="ECO:0000256" key="1">
    <source>
        <dbReference type="ARBA" id="ARBA00005755"/>
    </source>
</evidence>
<dbReference type="Gene3D" id="3.30.420.10">
    <property type="entry name" value="Ribonuclease H-like superfamily/Ribonuclease H"/>
    <property type="match status" value="1"/>
</dbReference>
<evidence type="ECO:0000313" key="10">
    <source>
        <dbReference type="EMBL" id="AVB76073.1"/>
    </source>
</evidence>
<evidence type="ECO:0000313" key="11">
    <source>
        <dbReference type="Proteomes" id="UP000239462"/>
    </source>
</evidence>
<comment type="similarity">
    <text evidence="1 7">Belongs to the DNA polymerase type-B family.</text>
</comment>
<evidence type="ECO:0000256" key="5">
    <source>
        <dbReference type="ARBA" id="ARBA00023125"/>
    </source>
</evidence>
<keyword evidence="4 7" id="KW-0239">DNA-directed DNA polymerase</keyword>
<dbReference type="GO" id="GO:0003677">
    <property type="term" value="F:DNA binding"/>
    <property type="evidence" value="ECO:0007669"/>
    <property type="project" value="UniProtKB-KW"/>
</dbReference>
<dbReference type="GO" id="GO:0000166">
    <property type="term" value="F:nucleotide binding"/>
    <property type="evidence" value="ECO:0007669"/>
    <property type="project" value="InterPro"/>
</dbReference>
<evidence type="ECO:0000256" key="6">
    <source>
        <dbReference type="ARBA" id="ARBA00049244"/>
    </source>
</evidence>
<dbReference type="Gene3D" id="1.10.287.690">
    <property type="entry name" value="Helix hairpin bin"/>
    <property type="match status" value="1"/>
</dbReference>
<dbReference type="GeneID" id="36101751"/>
<dbReference type="InterPro" id="IPR023211">
    <property type="entry name" value="DNA_pol_palm_dom_sf"/>
</dbReference>
<keyword evidence="7" id="KW-0235">DNA replication</keyword>
<dbReference type="AlphaFoldDB" id="A0A2L1C9U3"/>
<evidence type="ECO:0000256" key="3">
    <source>
        <dbReference type="ARBA" id="ARBA00022695"/>
    </source>
</evidence>
<sequence length="784" mass="91900">MESLIDLDYNSDDLCIYLYLINSIIKEKDFKPYFYVNSTDKEQILEFLKDYEKKHKLDSEISKMIENIETVKKIVFDENYQEKELSKVTVKYPNNVKTVREILMEFERLYEYDIPFVRRYLIDNSVIPTSTWDFENNKKIDNKIPDFKTVSFDIEVYCNKEPNPKKDPIIMASFSSKDFNTVVSTKKFNHEKLEYVKDEKELIKRIIEILKDYDIIYTYNGDNFDFPYLKKRAESFGLELKLGKNDEKIKITKGGMNSKSYIPGRVHIDLYPIARRLLNLTKYRLENVTEALFDVKKVDVGHENIPKMWDNLDETLVEYSHQDAYYTQRIGEQFLPLEIMFSRVVNQSLYDINRMSSSQMVEYLLLKNSYKMGVIAPNRPSGKEYQKRIRSSYEGGYVKEPLKGIHEDIVSMDFLSLYPSIIMSHNLSPETIDCTCCANEENGENEEILGHKFCKKSIGIIPKTLMDLINRRKKVKKVLKEKAEKGEFDEEYQILDYEQRSIKVLANSHYGYLAFPMARWYSRDCAEITTHLGRQYIQKTIEEAENFGFKVIYADTDGFYSKWADDKEKLSKDELLEKTREFLKNINNTLPGEMELEFEGYFKRGIFVTKKKYALIDENEKITVKGLEVVRRDWSNVSKNTQKSVLNALLKEGSVENAKKVIQDTIKELKDGKVNNEDLLIHTQLTKRIEDYKTTAPHVEVAKKILKSGNRVNVGDVISYIITSGNKSISERAEILENAKNYDTNYYIENQILPPVIRLMEALGITKDELKDSKKQYTLHHFLK</sequence>
<dbReference type="CDD" id="cd05780">
    <property type="entry name" value="DNA_polB_Kod1_like_exo"/>
    <property type="match status" value="1"/>
</dbReference>
<dbReference type="Gene3D" id="1.10.132.60">
    <property type="entry name" value="DNA polymerase family B, C-terminal domain"/>
    <property type="match status" value="1"/>
</dbReference>
<dbReference type="GO" id="GO:0003887">
    <property type="term" value="F:DNA-directed DNA polymerase activity"/>
    <property type="evidence" value="ECO:0007669"/>
    <property type="project" value="UniProtKB-KW"/>
</dbReference>
<dbReference type="InterPro" id="IPR012337">
    <property type="entry name" value="RNaseH-like_sf"/>
</dbReference>
<dbReference type="Gene3D" id="3.90.1600.10">
    <property type="entry name" value="Palm domain of DNA polymerase"/>
    <property type="match status" value="1"/>
</dbReference>
<dbReference type="InterPro" id="IPR036397">
    <property type="entry name" value="RNaseH_sf"/>
</dbReference>
<evidence type="ECO:0000256" key="4">
    <source>
        <dbReference type="ARBA" id="ARBA00022932"/>
    </source>
</evidence>
<dbReference type="NCBIfam" id="TIGR00592">
    <property type="entry name" value="pol2"/>
    <property type="match status" value="1"/>
</dbReference>
<protein>
    <recommendedName>
        <fullName evidence="7">DNA polymerase</fullName>
        <ecNumber evidence="7">2.7.7.7</ecNumber>
    </recommendedName>
</protein>
<feature type="domain" description="DNA-directed DNA polymerase family B exonuclease" evidence="9">
    <location>
        <begin position="109"/>
        <end position="288"/>
    </location>
</feature>
<name>A0A2L1C9U3_METMI</name>
<dbReference type="PRINTS" id="PR00106">
    <property type="entry name" value="DNAPOLB"/>
</dbReference>
<evidence type="ECO:0000256" key="2">
    <source>
        <dbReference type="ARBA" id="ARBA00022679"/>
    </source>
</evidence>
<dbReference type="KEGG" id="mmad:MMJJ_06590"/>
<dbReference type="Proteomes" id="UP000239462">
    <property type="component" value="Chromosome"/>
</dbReference>
<dbReference type="PROSITE" id="PS00116">
    <property type="entry name" value="DNA_POLYMERASE_B"/>
    <property type="match status" value="1"/>
</dbReference>
<comment type="catalytic activity">
    <reaction evidence="6 7">
        <text>DNA(n) + a 2'-deoxyribonucleoside 5'-triphosphate = DNA(n+1) + diphosphate</text>
        <dbReference type="Rhea" id="RHEA:22508"/>
        <dbReference type="Rhea" id="RHEA-COMP:17339"/>
        <dbReference type="Rhea" id="RHEA-COMP:17340"/>
        <dbReference type="ChEBI" id="CHEBI:33019"/>
        <dbReference type="ChEBI" id="CHEBI:61560"/>
        <dbReference type="ChEBI" id="CHEBI:173112"/>
        <dbReference type="EC" id="2.7.7.7"/>
    </reaction>
</comment>
<dbReference type="EC" id="2.7.7.7" evidence="7"/>
<reference evidence="11" key="1">
    <citation type="journal article" date="2018" name="Genome Announc.">
        <title>Complete Genome Sequence of the Methanococcus maripaludis Type Strain JJ (DSM 2067), a Model for Selenoprotein Synthesis in Archaea.</title>
        <authorList>
            <person name="Poehlein A."/>
            <person name="Heym D."/>
            <person name="Quitzke V."/>
            <person name="Fersch J."/>
            <person name="Daniel R."/>
            <person name="Rother M."/>
        </authorList>
    </citation>
    <scope>NUCLEOTIDE SEQUENCE [LARGE SCALE GENOMIC DNA]</scope>
    <source>
        <strain evidence="11">DSM 2067</strain>
    </source>
</reference>
<keyword evidence="3 7" id="KW-0548">Nucleotidyltransferase</keyword>
<dbReference type="Gene3D" id="3.30.342.10">
    <property type="entry name" value="DNA Polymerase, chain B, domain 1"/>
    <property type="match status" value="1"/>
</dbReference>
<dbReference type="PANTHER" id="PTHR10322:SF23">
    <property type="entry name" value="DNA POLYMERASE DELTA CATALYTIC SUBUNIT"/>
    <property type="match status" value="1"/>
</dbReference>
<dbReference type="GO" id="GO:0006261">
    <property type="term" value="P:DNA-templated DNA replication"/>
    <property type="evidence" value="ECO:0007669"/>
    <property type="project" value="TreeGrafter"/>
</dbReference>
<dbReference type="InterPro" id="IPR017964">
    <property type="entry name" value="DNA-dir_DNA_pol_B_CS"/>
</dbReference>
<gene>
    <name evidence="10" type="primary">polB</name>
    <name evidence="10" type="ORF">MMJJ_06590</name>
</gene>
<dbReference type="InterPro" id="IPR050240">
    <property type="entry name" value="DNA_pol_type-B"/>
</dbReference>
<dbReference type="SUPFAM" id="SSF56672">
    <property type="entry name" value="DNA/RNA polymerases"/>
    <property type="match status" value="1"/>
</dbReference>
<evidence type="ECO:0000259" key="8">
    <source>
        <dbReference type="Pfam" id="PF00136"/>
    </source>
</evidence>
<dbReference type="SUPFAM" id="SSF53098">
    <property type="entry name" value="Ribonuclease H-like"/>
    <property type="match status" value="1"/>
</dbReference>
<dbReference type="InterPro" id="IPR006172">
    <property type="entry name" value="DNA-dir_DNA_pol_B"/>
</dbReference>
<dbReference type="PANTHER" id="PTHR10322">
    <property type="entry name" value="DNA POLYMERASE CATALYTIC SUBUNIT"/>
    <property type="match status" value="1"/>
</dbReference>
<dbReference type="RefSeq" id="WP_104837668.1">
    <property type="nucleotide sequence ID" value="NZ_CP026606.1"/>
</dbReference>
<dbReference type="InterPro" id="IPR006133">
    <property type="entry name" value="DNA-dir_DNA_pol_B_exonuc"/>
</dbReference>
<evidence type="ECO:0000259" key="9">
    <source>
        <dbReference type="Pfam" id="PF03104"/>
    </source>
</evidence>